<proteinExistence type="predicted"/>
<dbReference type="Proteomes" id="UP000199639">
    <property type="component" value="Unassembled WGS sequence"/>
</dbReference>
<dbReference type="AlphaFoldDB" id="A0A4R8V3A4"/>
<reference evidence="1 3" key="1">
    <citation type="submission" date="2016-10" db="EMBL/GenBank/DDBJ databases">
        <authorList>
            <person name="Varghese N."/>
            <person name="Submissions S."/>
        </authorList>
    </citation>
    <scope>NUCLEOTIDE SEQUENCE [LARGE SCALE GENOMIC DNA]</scope>
    <source>
        <strain evidence="1 3">CGMCC 1.11215</strain>
    </source>
</reference>
<evidence type="ECO:0000313" key="4">
    <source>
        <dbReference type="Proteomes" id="UP000298252"/>
    </source>
</evidence>
<dbReference type="RefSeq" id="WP_092340321.1">
    <property type="nucleotide sequence ID" value="NZ_FNIB01000005.1"/>
</dbReference>
<protein>
    <submittedName>
        <fullName evidence="1">Uncharacterized protein</fullName>
    </submittedName>
</protein>
<reference evidence="2 4" key="2">
    <citation type="submission" date="2019-03" db="EMBL/GenBank/DDBJ databases">
        <title>Genomics of glacier-inhabiting Cryobacterium strains.</title>
        <authorList>
            <person name="Liu Q."/>
            <person name="Xin Y.-H."/>
        </authorList>
    </citation>
    <scope>NUCLEOTIDE SEQUENCE [LARGE SCALE GENOMIC DNA]</scope>
    <source>
        <strain evidence="2 4">Hh8</strain>
    </source>
</reference>
<gene>
    <name evidence="2" type="ORF">E3O21_09510</name>
    <name evidence="1" type="ORF">SAMN05216368_105114</name>
</gene>
<dbReference type="EMBL" id="SOFD01000025">
    <property type="protein sequence ID" value="TFB77123.1"/>
    <property type="molecule type" value="Genomic_DNA"/>
</dbReference>
<organism evidence="1 3">
    <name type="scientific">Cryobacterium flavum</name>
    <dbReference type="NCBI Taxonomy" id="1424659"/>
    <lineage>
        <taxon>Bacteria</taxon>
        <taxon>Bacillati</taxon>
        <taxon>Actinomycetota</taxon>
        <taxon>Actinomycetes</taxon>
        <taxon>Micrococcales</taxon>
        <taxon>Microbacteriaceae</taxon>
        <taxon>Cryobacterium</taxon>
    </lineage>
</organism>
<evidence type="ECO:0000313" key="2">
    <source>
        <dbReference type="EMBL" id="TFB77123.1"/>
    </source>
</evidence>
<evidence type="ECO:0000313" key="3">
    <source>
        <dbReference type="Proteomes" id="UP000199639"/>
    </source>
</evidence>
<dbReference type="EMBL" id="FNIB01000005">
    <property type="protein sequence ID" value="SDN38865.1"/>
    <property type="molecule type" value="Genomic_DNA"/>
</dbReference>
<dbReference type="Proteomes" id="UP000298252">
    <property type="component" value="Unassembled WGS sequence"/>
</dbReference>
<sequence>MPRIVLTWHYPTTGYAAANARYYKSNTGFGGLIEVSLGSGVSTSEPVSGTFTSTFEGALLGGLLGGAGDVGVAAAHSSGLAHLERARHVPAAGRRRNLHDRERLTHYR</sequence>
<accession>A0A4R8V3A4</accession>
<evidence type="ECO:0000313" key="1">
    <source>
        <dbReference type="EMBL" id="SDN38865.1"/>
    </source>
</evidence>
<dbReference type="STRING" id="1424659.SAMN05216368_105114"/>
<name>A0A4R8V3A4_9MICO</name>
<keyword evidence="4" id="KW-1185">Reference proteome</keyword>